<dbReference type="EMBL" id="CP002546">
    <property type="protein sequence ID" value="ADY58521.1"/>
    <property type="molecule type" value="Genomic_DNA"/>
</dbReference>
<dbReference type="RefSeq" id="WP_013627261.1">
    <property type="nucleotide sequence ID" value="NC_015174.1"/>
</dbReference>
<sequence>MLAERTGKFNLVENAVRFGERFVSEFLLAKQLGQFEQLAIAQAIEITMLSLRFIGSGCCCVAKDRAAEDCAAEKKKQAATQTPAPGLKRANEVSQLLRGAADRSPSDYSAAEAETAGVLLRHRSIWRTACRKR</sequence>
<name>F0SID2_RUBBR</name>
<organism evidence="1 2">
    <name type="scientific">Rubinisphaera brasiliensis (strain ATCC 49424 / DSM 5305 / JCM 21570 / IAM 15109 / NBRC 103401 / IFAM 1448)</name>
    <name type="common">Planctomyces brasiliensis</name>
    <dbReference type="NCBI Taxonomy" id="756272"/>
    <lineage>
        <taxon>Bacteria</taxon>
        <taxon>Pseudomonadati</taxon>
        <taxon>Planctomycetota</taxon>
        <taxon>Planctomycetia</taxon>
        <taxon>Planctomycetales</taxon>
        <taxon>Planctomycetaceae</taxon>
        <taxon>Rubinisphaera</taxon>
    </lineage>
</organism>
<reference evidence="2" key="1">
    <citation type="submission" date="2011-02" db="EMBL/GenBank/DDBJ databases">
        <title>The complete genome of Planctomyces brasiliensis DSM 5305.</title>
        <authorList>
            <person name="Lucas S."/>
            <person name="Copeland A."/>
            <person name="Lapidus A."/>
            <person name="Bruce D."/>
            <person name="Goodwin L."/>
            <person name="Pitluck S."/>
            <person name="Kyrpides N."/>
            <person name="Mavromatis K."/>
            <person name="Pagani I."/>
            <person name="Ivanova N."/>
            <person name="Ovchinnikova G."/>
            <person name="Lu M."/>
            <person name="Detter J.C."/>
            <person name="Han C."/>
            <person name="Land M."/>
            <person name="Hauser L."/>
            <person name="Markowitz V."/>
            <person name="Cheng J.-F."/>
            <person name="Hugenholtz P."/>
            <person name="Woyke T."/>
            <person name="Wu D."/>
            <person name="Tindall B."/>
            <person name="Pomrenke H.G."/>
            <person name="Brambilla E."/>
            <person name="Klenk H.-P."/>
            <person name="Eisen J.A."/>
        </authorList>
    </citation>
    <scope>NUCLEOTIDE SEQUENCE [LARGE SCALE GENOMIC DNA]</scope>
    <source>
        <strain evidence="2">ATCC 49424 / DSM 5305 / JCM 21570 / NBRC 103401 / IFAM 1448</strain>
    </source>
</reference>
<protein>
    <submittedName>
        <fullName evidence="1">Uncharacterized protein</fullName>
    </submittedName>
</protein>
<dbReference type="AlphaFoldDB" id="F0SID2"/>
<dbReference type="HOGENOM" id="CLU_1905176_0_0_0"/>
<dbReference type="KEGG" id="pbs:Plabr_0898"/>
<accession>F0SID2</accession>
<dbReference type="Proteomes" id="UP000006860">
    <property type="component" value="Chromosome"/>
</dbReference>
<evidence type="ECO:0000313" key="2">
    <source>
        <dbReference type="Proteomes" id="UP000006860"/>
    </source>
</evidence>
<gene>
    <name evidence="1" type="ordered locus">Plabr_0898</name>
</gene>
<keyword evidence="2" id="KW-1185">Reference proteome</keyword>
<proteinExistence type="predicted"/>
<evidence type="ECO:0000313" key="1">
    <source>
        <dbReference type="EMBL" id="ADY58521.1"/>
    </source>
</evidence>